<organism evidence="1 2">
    <name type="scientific">Racocetra persica</name>
    <dbReference type="NCBI Taxonomy" id="160502"/>
    <lineage>
        <taxon>Eukaryota</taxon>
        <taxon>Fungi</taxon>
        <taxon>Fungi incertae sedis</taxon>
        <taxon>Mucoromycota</taxon>
        <taxon>Glomeromycotina</taxon>
        <taxon>Glomeromycetes</taxon>
        <taxon>Diversisporales</taxon>
        <taxon>Gigasporaceae</taxon>
        <taxon>Racocetra</taxon>
    </lineage>
</organism>
<proteinExistence type="predicted"/>
<dbReference type="EMBL" id="CAJVQC010000865">
    <property type="protein sequence ID" value="CAG8482689.1"/>
    <property type="molecule type" value="Genomic_DNA"/>
</dbReference>
<accession>A0ACA9KMI1</accession>
<dbReference type="Proteomes" id="UP000789920">
    <property type="component" value="Unassembled WGS sequence"/>
</dbReference>
<sequence>MGVKRLNSLLKRYAPDSIVQKTLDQYKHKRLAIDGSIYLRKFVYGIKATNGQGEMHPYTHILGFYRMTLLLKQNNITPIFVFDGKTRIKEKNKELIRRRNLAKKAQEILKFEKIRNERLEKWKSVVNKMEKKKDSSISEYITMGLSEVVEKTISSSMIQTLDNGTHIRLNIPQNITSCKPPETLAGKIIQDLMTFIQLEQNTDFVDSYFEKSCVEGSDKLIKEIRSLKDDKSRCIRQKVILEMQIPILIYLIKFIRQVIESKSHNTEVIQKQQTQLIRLLLLIKEIATKSQARKTTIQTLSVERIKKIANLMDEQTFKKKYPNFKPLADDIKLRKEIKDMVNTALKGVALLANDKRFTKVQRRIAQMEYQLVESLLAGQLSNDIILDIMKNLEKRTIKVTWKMYDECQEFLKAWGIPCITSEGYEAEALCASLTTHGLADASVSDDTDTILYGDGPVVRQFLTKRNPIQEVSPVKIRELLNLSRDEFIDLCILCGTDFSGTIRGIGPVKALEMIRSYGTIENIIPNLDSYNTHESDFMEEVKSARKIFKNPPTISSKYKKLLEEKEENVEFPKLLNKFQIDTSNSHYTKG</sequence>
<reference evidence="1" key="1">
    <citation type="submission" date="2021-06" db="EMBL/GenBank/DDBJ databases">
        <authorList>
            <person name="Kallberg Y."/>
            <person name="Tangrot J."/>
            <person name="Rosling A."/>
        </authorList>
    </citation>
    <scope>NUCLEOTIDE SEQUENCE</scope>
    <source>
        <strain evidence="1">MA461A</strain>
    </source>
</reference>
<evidence type="ECO:0000313" key="2">
    <source>
        <dbReference type="Proteomes" id="UP000789920"/>
    </source>
</evidence>
<keyword evidence="2" id="KW-1185">Reference proteome</keyword>
<comment type="caution">
    <text evidence="1">The sequence shown here is derived from an EMBL/GenBank/DDBJ whole genome shotgun (WGS) entry which is preliminary data.</text>
</comment>
<evidence type="ECO:0000313" key="1">
    <source>
        <dbReference type="EMBL" id="CAG8482689.1"/>
    </source>
</evidence>
<protein>
    <submittedName>
        <fullName evidence="1">23094_t:CDS:1</fullName>
    </submittedName>
</protein>
<gene>
    <name evidence="1" type="ORF">RPERSI_LOCUS1046</name>
</gene>
<name>A0ACA9KMI1_9GLOM</name>